<dbReference type="Proteomes" id="UP000887563">
    <property type="component" value="Unplaced"/>
</dbReference>
<reference evidence="15" key="1">
    <citation type="submission" date="2022-11" db="UniProtKB">
        <authorList>
            <consortium name="WormBaseParasite"/>
        </authorList>
    </citation>
    <scope>IDENTIFICATION</scope>
</reference>
<keyword evidence="8" id="KW-0106">Calcium</keyword>
<evidence type="ECO:0000256" key="12">
    <source>
        <dbReference type="PROSITE-ProRule" id="PRU00282"/>
    </source>
</evidence>
<sequence length="353" mass="40425">MEEVKNKEIQEQKHWRLDIGETVHEDLTPKDLNVGLFKHFIAGGTAGFFSRTTTAPLDRLKSFFYRVKRREATSKLLPKFLKCFYTFWTKILFYSQKFQVNPTYTVPSALRYLHKEGGILSFWRGNGINVTKIAPESAFKFMAYEQMKRIVKWKTGHTQLNMLERFFAGGCAGALAQTIIYPMEVLKTRLALRKTGEIGNGLGGLFEFVKKMKVNEGILCFYKGFLPNLIGIFPYAGIDLTVYETIKNWWIYRHPQVSEPGVIAVISCGIISSTCGQILTYPLALVRTRLQALNLINDQPTTMRGQFIYIYTKDGIKGLYRGFIPNFMKVIPAVSISYVTYEQCRKMLGVKMS</sequence>
<dbReference type="Pfam" id="PF00153">
    <property type="entry name" value="Mito_carr"/>
    <property type="match status" value="4"/>
</dbReference>
<keyword evidence="5" id="KW-0479">Metal-binding</keyword>
<dbReference type="FunFam" id="1.50.40.10:FF:000016">
    <property type="entry name" value="Solute carrier family 25 member 23"/>
    <property type="match status" value="1"/>
</dbReference>
<evidence type="ECO:0000313" key="15">
    <source>
        <dbReference type="WBParaSite" id="Minc3s02313g29401"/>
    </source>
</evidence>
<accession>A0A914MSA6</accession>
<feature type="repeat" description="Solcar" evidence="12">
    <location>
        <begin position="34"/>
        <end position="150"/>
    </location>
</feature>
<organism evidence="14 15">
    <name type="scientific">Meloidogyne incognita</name>
    <name type="common">Southern root-knot nematode worm</name>
    <name type="synonym">Oxyuris incognita</name>
    <dbReference type="NCBI Taxonomy" id="6306"/>
    <lineage>
        <taxon>Eukaryota</taxon>
        <taxon>Metazoa</taxon>
        <taxon>Ecdysozoa</taxon>
        <taxon>Nematoda</taxon>
        <taxon>Chromadorea</taxon>
        <taxon>Rhabditida</taxon>
        <taxon>Tylenchina</taxon>
        <taxon>Tylenchomorpha</taxon>
        <taxon>Tylenchoidea</taxon>
        <taxon>Meloidogynidae</taxon>
        <taxon>Meloidogyninae</taxon>
        <taxon>Meloidogyne</taxon>
        <taxon>Meloidogyne incognita group</taxon>
    </lineage>
</organism>
<evidence type="ECO:0000256" key="13">
    <source>
        <dbReference type="RuleBase" id="RU000488"/>
    </source>
</evidence>
<dbReference type="PANTHER" id="PTHR24089">
    <property type="entry name" value="SOLUTE CARRIER FAMILY 25"/>
    <property type="match status" value="1"/>
</dbReference>
<protein>
    <submittedName>
        <fullName evidence="15">Mitochondrial carrier protein</fullName>
    </submittedName>
</protein>
<keyword evidence="9" id="KW-1133">Transmembrane helix</keyword>
<evidence type="ECO:0000313" key="14">
    <source>
        <dbReference type="Proteomes" id="UP000887563"/>
    </source>
</evidence>
<keyword evidence="4 12" id="KW-0812">Transmembrane</keyword>
<evidence type="ECO:0000256" key="3">
    <source>
        <dbReference type="ARBA" id="ARBA00022448"/>
    </source>
</evidence>
<dbReference type="InterPro" id="IPR002067">
    <property type="entry name" value="MCP"/>
</dbReference>
<evidence type="ECO:0000256" key="10">
    <source>
        <dbReference type="ARBA" id="ARBA00023128"/>
    </source>
</evidence>
<evidence type="ECO:0000256" key="5">
    <source>
        <dbReference type="ARBA" id="ARBA00022723"/>
    </source>
</evidence>
<comment type="similarity">
    <text evidence="2 13">Belongs to the mitochondrial carrier (TC 2.A.29) family.</text>
</comment>
<name>A0A914MSA6_MELIC</name>
<evidence type="ECO:0000256" key="7">
    <source>
        <dbReference type="ARBA" id="ARBA00022792"/>
    </source>
</evidence>
<comment type="subcellular location">
    <subcellularLocation>
        <location evidence="1">Mitochondrion inner membrane</location>
        <topology evidence="1">Multi-pass membrane protein</topology>
    </subcellularLocation>
</comment>
<keyword evidence="11 12" id="KW-0472">Membrane</keyword>
<dbReference type="InterPro" id="IPR023395">
    <property type="entry name" value="MCP_dom_sf"/>
</dbReference>
<dbReference type="PROSITE" id="PS50920">
    <property type="entry name" value="SOLCAR"/>
    <property type="match status" value="3"/>
</dbReference>
<evidence type="ECO:0000256" key="1">
    <source>
        <dbReference type="ARBA" id="ARBA00004448"/>
    </source>
</evidence>
<feature type="repeat" description="Solcar" evidence="12">
    <location>
        <begin position="160"/>
        <end position="249"/>
    </location>
</feature>
<evidence type="ECO:0000256" key="8">
    <source>
        <dbReference type="ARBA" id="ARBA00022837"/>
    </source>
</evidence>
<proteinExistence type="inferred from homology"/>
<keyword evidence="7" id="KW-0999">Mitochondrion inner membrane</keyword>
<evidence type="ECO:0000256" key="2">
    <source>
        <dbReference type="ARBA" id="ARBA00006375"/>
    </source>
</evidence>
<evidence type="ECO:0000256" key="11">
    <source>
        <dbReference type="ARBA" id="ARBA00023136"/>
    </source>
</evidence>
<keyword evidence="3 13" id="KW-0813">Transport</keyword>
<feature type="repeat" description="Solcar" evidence="12">
    <location>
        <begin position="260"/>
        <end position="347"/>
    </location>
</feature>
<evidence type="ECO:0000256" key="4">
    <source>
        <dbReference type="ARBA" id="ARBA00022692"/>
    </source>
</evidence>
<dbReference type="PRINTS" id="PR00926">
    <property type="entry name" value="MITOCARRIER"/>
</dbReference>
<dbReference type="SUPFAM" id="SSF103506">
    <property type="entry name" value="Mitochondrial carrier"/>
    <property type="match status" value="1"/>
</dbReference>
<dbReference type="GO" id="GO:0005743">
    <property type="term" value="C:mitochondrial inner membrane"/>
    <property type="evidence" value="ECO:0007669"/>
    <property type="project" value="UniProtKB-SubCell"/>
</dbReference>
<evidence type="ECO:0000256" key="9">
    <source>
        <dbReference type="ARBA" id="ARBA00022989"/>
    </source>
</evidence>
<keyword evidence="10" id="KW-0496">Mitochondrion</keyword>
<dbReference type="InterPro" id="IPR018108">
    <property type="entry name" value="MCP_transmembrane"/>
</dbReference>
<dbReference type="GO" id="GO:0055085">
    <property type="term" value="P:transmembrane transport"/>
    <property type="evidence" value="ECO:0007669"/>
    <property type="project" value="InterPro"/>
</dbReference>
<dbReference type="GO" id="GO:0046872">
    <property type="term" value="F:metal ion binding"/>
    <property type="evidence" value="ECO:0007669"/>
    <property type="project" value="UniProtKB-KW"/>
</dbReference>
<keyword evidence="6" id="KW-0677">Repeat</keyword>
<evidence type="ECO:0000256" key="6">
    <source>
        <dbReference type="ARBA" id="ARBA00022737"/>
    </source>
</evidence>
<keyword evidence="14" id="KW-1185">Reference proteome</keyword>
<dbReference type="WBParaSite" id="Minc3s02313g29401">
    <property type="protein sequence ID" value="Minc3s02313g29401"/>
    <property type="gene ID" value="Minc3s02313g29401"/>
</dbReference>
<dbReference type="AlphaFoldDB" id="A0A914MSA6"/>
<dbReference type="Gene3D" id="1.50.40.10">
    <property type="entry name" value="Mitochondrial carrier domain"/>
    <property type="match status" value="1"/>
</dbReference>